<gene>
    <name evidence="2" type="ORF">SKAU_G00138530</name>
</gene>
<protein>
    <recommendedName>
        <fullName evidence="1">DUF4371 domain-containing protein</fullName>
    </recommendedName>
</protein>
<dbReference type="PANTHER" id="PTHR46880:SF5">
    <property type="entry name" value="DUF4371 DOMAIN-CONTAINING PROTEIN"/>
    <property type="match status" value="1"/>
</dbReference>
<evidence type="ECO:0000313" key="3">
    <source>
        <dbReference type="Proteomes" id="UP001152622"/>
    </source>
</evidence>
<dbReference type="PANTHER" id="PTHR46880">
    <property type="entry name" value="RAS-ASSOCIATING DOMAIN-CONTAINING PROTEIN"/>
    <property type="match status" value="1"/>
</dbReference>
<dbReference type="Proteomes" id="UP001152622">
    <property type="component" value="Chromosome 4"/>
</dbReference>
<name>A0A9Q1FSU6_SYNKA</name>
<dbReference type="AlphaFoldDB" id="A0A9Q1FSU6"/>
<organism evidence="2 3">
    <name type="scientific">Synaphobranchus kaupii</name>
    <name type="common">Kaup's arrowtooth eel</name>
    <dbReference type="NCBI Taxonomy" id="118154"/>
    <lineage>
        <taxon>Eukaryota</taxon>
        <taxon>Metazoa</taxon>
        <taxon>Chordata</taxon>
        <taxon>Craniata</taxon>
        <taxon>Vertebrata</taxon>
        <taxon>Euteleostomi</taxon>
        <taxon>Actinopterygii</taxon>
        <taxon>Neopterygii</taxon>
        <taxon>Teleostei</taxon>
        <taxon>Anguilliformes</taxon>
        <taxon>Synaphobranchidae</taxon>
        <taxon>Synaphobranchus</taxon>
    </lineage>
</organism>
<comment type="caution">
    <text evidence="2">The sequence shown here is derived from an EMBL/GenBank/DDBJ whole genome shotgun (WGS) entry which is preliminary data.</text>
</comment>
<dbReference type="EMBL" id="JAINUF010000004">
    <property type="protein sequence ID" value="KAJ8365022.1"/>
    <property type="molecule type" value="Genomic_DNA"/>
</dbReference>
<accession>A0A9Q1FSU6</accession>
<feature type="domain" description="DUF4371" evidence="1">
    <location>
        <begin position="5"/>
        <end position="105"/>
    </location>
</feature>
<evidence type="ECO:0000313" key="2">
    <source>
        <dbReference type="EMBL" id="KAJ8365022.1"/>
    </source>
</evidence>
<dbReference type="InterPro" id="IPR012337">
    <property type="entry name" value="RNaseH-like_sf"/>
</dbReference>
<dbReference type="OrthoDB" id="6159421at2759"/>
<dbReference type="InterPro" id="IPR025398">
    <property type="entry name" value="DUF4371"/>
</dbReference>
<reference evidence="2" key="1">
    <citation type="journal article" date="2023" name="Science">
        <title>Genome structures resolve the early diversification of teleost fishes.</title>
        <authorList>
            <person name="Parey E."/>
            <person name="Louis A."/>
            <person name="Montfort J."/>
            <person name="Bouchez O."/>
            <person name="Roques C."/>
            <person name="Iampietro C."/>
            <person name="Lluch J."/>
            <person name="Castinel A."/>
            <person name="Donnadieu C."/>
            <person name="Desvignes T."/>
            <person name="Floi Bucao C."/>
            <person name="Jouanno E."/>
            <person name="Wen M."/>
            <person name="Mejri S."/>
            <person name="Dirks R."/>
            <person name="Jansen H."/>
            <person name="Henkel C."/>
            <person name="Chen W.J."/>
            <person name="Zahm M."/>
            <person name="Cabau C."/>
            <person name="Klopp C."/>
            <person name="Thompson A.W."/>
            <person name="Robinson-Rechavi M."/>
            <person name="Braasch I."/>
            <person name="Lecointre G."/>
            <person name="Bobe J."/>
            <person name="Postlethwait J.H."/>
            <person name="Berthelot C."/>
            <person name="Roest Crollius H."/>
            <person name="Guiguen Y."/>
        </authorList>
    </citation>
    <scope>NUCLEOTIDE SEQUENCE</scope>
    <source>
        <strain evidence="2">WJC10195</strain>
    </source>
</reference>
<proteinExistence type="predicted"/>
<keyword evidence="3" id="KW-1185">Reference proteome</keyword>
<evidence type="ECO:0000259" key="1">
    <source>
        <dbReference type="Pfam" id="PF14291"/>
    </source>
</evidence>
<sequence length="255" mass="28031">MLEIMSTVVEEPILQDISASVAIGLEVDETTDVSVKKQLDVHVRYMDKEGLLYSQFLDLVTVSDGRADTIVKAIRDVLTKKNIPTQKIYGLGTDGAAVMTGRVNGVAKQLQDTFPWWVSVACAAHRLALCCKEASSGVAYTDSFRDLLQQLHLYFRNSANRTAVLQAAAECLGLDNLKVKEVKDTHWLSQAMAISNPQRNLSAVLAALAEDTELKKCSTAKGLYGFMATYRFVASVYLQADVLSAGCQRCSRRKM</sequence>
<dbReference type="SUPFAM" id="SSF53098">
    <property type="entry name" value="Ribonuclease H-like"/>
    <property type="match status" value="1"/>
</dbReference>
<dbReference type="Pfam" id="PF14291">
    <property type="entry name" value="DUF4371"/>
    <property type="match status" value="1"/>
</dbReference>